<evidence type="ECO:0000259" key="3">
    <source>
        <dbReference type="SMART" id="SM00899"/>
    </source>
</evidence>
<evidence type="ECO:0000256" key="2">
    <source>
        <dbReference type="SAM" id="MobiDB-lite"/>
    </source>
</evidence>
<keyword evidence="1" id="KW-0408">Iron</keyword>
<feature type="compositionally biased region" description="Low complexity" evidence="2">
    <location>
        <begin position="1"/>
        <end position="13"/>
    </location>
</feature>
<protein>
    <submittedName>
        <fullName evidence="4">FeoA domain protein</fullName>
    </submittedName>
</protein>
<dbReference type="OrthoDB" id="3260514at2"/>
<feature type="region of interest" description="Disordered" evidence="2">
    <location>
        <begin position="1"/>
        <end position="39"/>
    </location>
</feature>
<dbReference type="InterPro" id="IPR007167">
    <property type="entry name" value="Fe-transptr_FeoA-like"/>
</dbReference>
<dbReference type="InterPro" id="IPR008988">
    <property type="entry name" value="Transcriptional_repressor_C"/>
</dbReference>
<keyword evidence="5" id="KW-1185">Reference proteome</keyword>
<dbReference type="PANTHER" id="PTHR42954:SF2">
    <property type="entry name" value="FE(2+) TRANSPORT PROTEIN A"/>
    <property type="match status" value="1"/>
</dbReference>
<dbReference type="AlphaFoldDB" id="J0NLM4"/>
<dbReference type="SMART" id="SM00899">
    <property type="entry name" value="FeoA"/>
    <property type="match status" value="1"/>
</dbReference>
<sequence>MTAPTTATTSPQTERVSTDAPPHKASSPSDPPTLASLRPGQKARIVAVDAERGTQLAQRLTDLGFIPGRTVEVLRRAPLGDPFLFQVADYEISMRKADVRIVKIEEIER</sequence>
<reference evidence="4 5" key="1">
    <citation type="submission" date="2012-05" db="EMBL/GenBank/DDBJ databases">
        <authorList>
            <person name="Harkins D.M."/>
            <person name="Madupu R."/>
            <person name="Durkin A.S."/>
            <person name="Torralba M."/>
            <person name="Methe B."/>
            <person name="Sutton G.G."/>
            <person name="Nelson K.E."/>
        </authorList>
    </citation>
    <scope>NUCLEOTIDE SEQUENCE [LARGE SCALE GENOMIC DNA]</scope>
    <source>
        <strain evidence="4 5">F0489</strain>
    </source>
</reference>
<name>J0NLM4_9ACTO</name>
<dbReference type="Proteomes" id="UP000002941">
    <property type="component" value="Unassembled WGS sequence"/>
</dbReference>
<evidence type="ECO:0000256" key="1">
    <source>
        <dbReference type="ARBA" id="ARBA00023004"/>
    </source>
</evidence>
<dbReference type="eggNOG" id="COG1918">
    <property type="taxonomic scope" value="Bacteria"/>
</dbReference>
<dbReference type="PANTHER" id="PTHR42954">
    <property type="entry name" value="FE(2+) TRANSPORT PROTEIN A"/>
    <property type="match status" value="1"/>
</dbReference>
<dbReference type="PATRIC" id="fig|1125718.3.peg.1219"/>
<dbReference type="InterPro" id="IPR038157">
    <property type="entry name" value="FeoA_core_dom"/>
</dbReference>
<dbReference type="EMBL" id="AKFT01000095">
    <property type="protein sequence ID" value="EJF45632.1"/>
    <property type="molecule type" value="Genomic_DNA"/>
</dbReference>
<organism evidence="4 5">
    <name type="scientific">Actinomyces massiliensis F0489</name>
    <dbReference type="NCBI Taxonomy" id="1125718"/>
    <lineage>
        <taxon>Bacteria</taxon>
        <taxon>Bacillati</taxon>
        <taxon>Actinomycetota</taxon>
        <taxon>Actinomycetes</taxon>
        <taxon>Actinomycetales</taxon>
        <taxon>Actinomycetaceae</taxon>
        <taxon>Actinomyces</taxon>
    </lineage>
</organism>
<comment type="caution">
    <text evidence="4">The sequence shown here is derived from an EMBL/GenBank/DDBJ whole genome shotgun (WGS) entry which is preliminary data.</text>
</comment>
<evidence type="ECO:0000313" key="4">
    <source>
        <dbReference type="EMBL" id="EJF45632.1"/>
    </source>
</evidence>
<dbReference type="Gene3D" id="2.30.30.90">
    <property type="match status" value="1"/>
</dbReference>
<dbReference type="GO" id="GO:0046914">
    <property type="term" value="F:transition metal ion binding"/>
    <property type="evidence" value="ECO:0007669"/>
    <property type="project" value="InterPro"/>
</dbReference>
<accession>J0NLM4</accession>
<dbReference type="SUPFAM" id="SSF50037">
    <property type="entry name" value="C-terminal domain of transcriptional repressors"/>
    <property type="match status" value="1"/>
</dbReference>
<dbReference type="InterPro" id="IPR052713">
    <property type="entry name" value="FeoA"/>
</dbReference>
<dbReference type="Pfam" id="PF04023">
    <property type="entry name" value="FeoA"/>
    <property type="match status" value="1"/>
</dbReference>
<feature type="domain" description="Ferrous iron transporter FeoA-like" evidence="3">
    <location>
        <begin position="32"/>
        <end position="106"/>
    </location>
</feature>
<dbReference type="RefSeq" id="WP_008731184.1">
    <property type="nucleotide sequence ID" value="NZ_AKFT01000095.1"/>
</dbReference>
<gene>
    <name evidence="4" type="ORF">HMPREF1318_1977</name>
</gene>
<proteinExistence type="predicted"/>
<evidence type="ECO:0000313" key="5">
    <source>
        <dbReference type="Proteomes" id="UP000002941"/>
    </source>
</evidence>